<name>A0A3R7L6Y3_9BURK</name>
<dbReference type="Gene3D" id="3.10.310.10">
    <property type="entry name" value="Diaminopimelate Epimerase, Chain A, domain 1"/>
    <property type="match status" value="2"/>
</dbReference>
<evidence type="ECO:0000313" key="4">
    <source>
        <dbReference type="Proteomes" id="UP000283709"/>
    </source>
</evidence>
<dbReference type="Proteomes" id="UP000283709">
    <property type="component" value="Unassembled WGS sequence"/>
</dbReference>
<reference evidence="3 4" key="1">
    <citation type="submission" date="2016-07" db="EMBL/GenBank/DDBJ databases">
        <title>Genome analysis of Burkholderia fungorum ES3-20.</title>
        <authorList>
            <person name="Xu D."/>
            <person name="Yao R."/>
            <person name="Zheng S."/>
        </authorList>
    </citation>
    <scope>NUCLEOTIDE SEQUENCE [LARGE SCALE GENOMIC DNA]</scope>
    <source>
        <strain evidence="3 4">ES3-20</strain>
    </source>
</reference>
<evidence type="ECO:0000313" key="3">
    <source>
        <dbReference type="EMBL" id="RKF33371.1"/>
    </source>
</evidence>
<dbReference type="InterPro" id="IPR007400">
    <property type="entry name" value="PrpF-like"/>
</dbReference>
<dbReference type="OrthoDB" id="9779763at2"/>
<evidence type="ECO:0000256" key="1">
    <source>
        <dbReference type="ARBA" id="ARBA00007673"/>
    </source>
</evidence>
<comment type="caution">
    <text evidence="3">The sequence shown here is derived from an EMBL/GenBank/DDBJ whole genome shotgun (WGS) entry which is preliminary data.</text>
</comment>
<dbReference type="RefSeq" id="WP_120348489.1">
    <property type="nucleotide sequence ID" value="NZ_MCAS01000056.1"/>
</dbReference>
<comment type="similarity">
    <text evidence="1">Belongs to the PrpF family.</text>
</comment>
<proteinExistence type="inferred from homology"/>
<accession>A0A3R7L6Y3</accession>
<keyword evidence="2" id="KW-0413">Isomerase</keyword>
<sequence>MTFAILPDQVLVPCVLMRGGTSKGVYFHDKDLPVEKDERDRFLMRVMGTPDLMQIDGLGGSRLVTSKIAIVRPSNRPDADVDYTFAQVDIERELIGYDGNCGNISSGVGPFAIDEGLIDAIEPFTVVRIYNRNTGKILVARVPVAGGKARVIGDCAIAGVPGTGAEILMDFSGTVGAKTGRLLPTGNVVDQLTLIDGRTIEITIADAANPCVFLTANSLGLDGTELPTAISGNERLIATIGEIQSKVGQMIGMWPDWTRVHLPGVPLFVMVAAPTDYVDMNGRKQLAIEHDLCARLVFLGKCHESMAGTGSICTAAASRVSGSVVNKILGPGVSHATTLRIGHPLGAMGVKVETDIATEGPEPVFRVLGFARTARRMMEGNVCVPVDSLNAS</sequence>
<dbReference type="SUPFAM" id="SSF54506">
    <property type="entry name" value="Diaminopimelate epimerase-like"/>
    <property type="match status" value="2"/>
</dbReference>
<dbReference type="AlphaFoldDB" id="A0A3R7L6Y3"/>
<dbReference type="GO" id="GO:0016853">
    <property type="term" value="F:isomerase activity"/>
    <property type="evidence" value="ECO:0007669"/>
    <property type="project" value="UniProtKB-KW"/>
</dbReference>
<dbReference type="EMBL" id="MCAS01000056">
    <property type="protein sequence ID" value="RKF33371.1"/>
    <property type="molecule type" value="Genomic_DNA"/>
</dbReference>
<dbReference type="PANTHER" id="PTHR43709:SF2">
    <property type="entry name" value="DUF453 DOMAIN PROTEIN (AFU_ORTHOLOGUE AFUA_6G00360)"/>
    <property type="match status" value="1"/>
</dbReference>
<gene>
    <name evidence="3" type="ORF">BCY88_09925</name>
</gene>
<organism evidence="3 4">
    <name type="scientific">Paraburkholderia fungorum</name>
    <dbReference type="NCBI Taxonomy" id="134537"/>
    <lineage>
        <taxon>Bacteria</taxon>
        <taxon>Pseudomonadati</taxon>
        <taxon>Pseudomonadota</taxon>
        <taxon>Betaproteobacteria</taxon>
        <taxon>Burkholderiales</taxon>
        <taxon>Burkholderiaceae</taxon>
        <taxon>Paraburkholderia</taxon>
    </lineage>
</organism>
<protein>
    <submittedName>
        <fullName evidence="3">PrpF protein</fullName>
    </submittedName>
</protein>
<evidence type="ECO:0000256" key="2">
    <source>
        <dbReference type="ARBA" id="ARBA00023235"/>
    </source>
</evidence>
<dbReference type="Pfam" id="PF04303">
    <property type="entry name" value="PrpF"/>
    <property type="match status" value="1"/>
</dbReference>
<dbReference type="PANTHER" id="PTHR43709">
    <property type="entry name" value="ACONITATE ISOMERASE-RELATED"/>
    <property type="match status" value="1"/>
</dbReference>